<feature type="compositionally biased region" description="Polar residues" evidence="1">
    <location>
        <begin position="17"/>
        <end position="32"/>
    </location>
</feature>
<dbReference type="OrthoDB" id="79871at2759"/>
<proteinExistence type="predicted"/>
<evidence type="ECO:0000313" key="3">
    <source>
        <dbReference type="Proteomes" id="UP000606786"/>
    </source>
</evidence>
<dbReference type="AlphaFoldDB" id="A0A811U5E7"/>
<protein>
    <submittedName>
        <fullName evidence="2">(Mediterranean fruit fly) hypothetical protein</fullName>
    </submittedName>
</protein>
<name>A0A811U5E7_CERCA</name>
<evidence type="ECO:0000313" key="2">
    <source>
        <dbReference type="EMBL" id="CAD6992633.1"/>
    </source>
</evidence>
<keyword evidence="3" id="KW-1185">Reference proteome</keyword>
<gene>
    <name evidence="2" type="ORF">CCAP1982_LOCUS1481</name>
</gene>
<evidence type="ECO:0000256" key="1">
    <source>
        <dbReference type="SAM" id="MobiDB-lite"/>
    </source>
</evidence>
<feature type="region of interest" description="Disordered" evidence="1">
    <location>
        <begin position="1"/>
        <end position="32"/>
    </location>
</feature>
<comment type="caution">
    <text evidence="2">The sequence shown here is derived from an EMBL/GenBank/DDBJ whole genome shotgun (WGS) entry which is preliminary data.</text>
</comment>
<accession>A0A811U5E7</accession>
<dbReference type="EMBL" id="CAJHJT010000001">
    <property type="protein sequence ID" value="CAD6992633.1"/>
    <property type="molecule type" value="Genomic_DNA"/>
</dbReference>
<sequence>MSSSRNLLLRSPDSEETASNASTNVLSGSPSLSSLNRIRETFLRSESISSQISAFVSNAAGVVTGANNAQTGIVSEASSASSQTCTPKKRKPECPCLKRSSVSQQQQHASWICNFLFICCWVILL</sequence>
<dbReference type="Proteomes" id="UP000606786">
    <property type="component" value="Unassembled WGS sequence"/>
</dbReference>
<organism evidence="2 3">
    <name type="scientific">Ceratitis capitata</name>
    <name type="common">Mediterranean fruit fly</name>
    <name type="synonym">Tephritis capitata</name>
    <dbReference type="NCBI Taxonomy" id="7213"/>
    <lineage>
        <taxon>Eukaryota</taxon>
        <taxon>Metazoa</taxon>
        <taxon>Ecdysozoa</taxon>
        <taxon>Arthropoda</taxon>
        <taxon>Hexapoda</taxon>
        <taxon>Insecta</taxon>
        <taxon>Pterygota</taxon>
        <taxon>Neoptera</taxon>
        <taxon>Endopterygota</taxon>
        <taxon>Diptera</taxon>
        <taxon>Brachycera</taxon>
        <taxon>Muscomorpha</taxon>
        <taxon>Tephritoidea</taxon>
        <taxon>Tephritidae</taxon>
        <taxon>Ceratitis</taxon>
        <taxon>Ceratitis</taxon>
    </lineage>
</organism>
<reference evidence="2" key="1">
    <citation type="submission" date="2020-11" db="EMBL/GenBank/DDBJ databases">
        <authorList>
            <person name="Whitehead M."/>
        </authorList>
    </citation>
    <scope>NUCLEOTIDE SEQUENCE</scope>
    <source>
        <strain evidence="2">EGII</strain>
    </source>
</reference>